<evidence type="ECO:0000313" key="3">
    <source>
        <dbReference type="EMBL" id="ARZ70428.1"/>
    </source>
</evidence>
<organism evidence="3 4">
    <name type="scientific">Streptomyces albireticuli</name>
    <dbReference type="NCBI Taxonomy" id="1940"/>
    <lineage>
        <taxon>Bacteria</taxon>
        <taxon>Bacillati</taxon>
        <taxon>Actinomycetota</taxon>
        <taxon>Actinomycetes</taxon>
        <taxon>Kitasatosporales</taxon>
        <taxon>Streptomycetaceae</taxon>
        <taxon>Streptomyces</taxon>
    </lineage>
</organism>
<dbReference type="KEGG" id="salj:SMD11_4835"/>
<keyword evidence="2" id="KW-0472">Membrane</keyword>
<feature type="transmembrane region" description="Helical" evidence="2">
    <location>
        <begin position="187"/>
        <end position="206"/>
    </location>
</feature>
<accession>A0A1Z2L856</accession>
<reference evidence="3 4" key="1">
    <citation type="submission" date="2017-06" db="EMBL/GenBank/DDBJ databases">
        <title>Streptomyces albireticuli Genome sequencing and assembly.</title>
        <authorList>
            <person name="Wang Y."/>
            <person name="Du B."/>
            <person name="Ding Y."/>
            <person name="Liu H."/>
            <person name="Hou Q."/>
            <person name="Liu K."/>
            <person name="Yao L."/>
            <person name="Wang C."/>
        </authorList>
    </citation>
    <scope>NUCLEOTIDE SEQUENCE [LARGE SCALE GENOMIC DNA]</scope>
    <source>
        <strain evidence="3 4">MDJK11</strain>
    </source>
</reference>
<dbReference type="AlphaFoldDB" id="A0A1Z2L856"/>
<evidence type="ECO:0000313" key="4">
    <source>
        <dbReference type="Proteomes" id="UP000195755"/>
    </source>
</evidence>
<feature type="compositionally biased region" description="Low complexity" evidence="1">
    <location>
        <begin position="96"/>
        <end position="115"/>
    </location>
</feature>
<name>A0A1Z2L856_9ACTN</name>
<keyword evidence="2" id="KW-1133">Transmembrane helix</keyword>
<protein>
    <submittedName>
        <fullName evidence="3">Uncharacterized protein</fullName>
    </submittedName>
</protein>
<gene>
    <name evidence="3" type="ORF">SMD11_4835</name>
</gene>
<evidence type="ECO:0000256" key="2">
    <source>
        <dbReference type="SAM" id="Phobius"/>
    </source>
</evidence>
<dbReference type="Proteomes" id="UP000195755">
    <property type="component" value="Chromosome"/>
</dbReference>
<keyword evidence="2" id="KW-0812">Transmembrane</keyword>
<feature type="region of interest" description="Disordered" evidence="1">
    <location>
        <begin position="87"/>
        <end position="155"/>
    </location>
</feature>
<dbReference type="EMBL" id="CP021744">
    <property type="protein sequence ID" value="ARZ70428.1"/>
    <property type="molecule type" value="Genomic_DNA"/>
</dbReference>
<proteinExistence type="predicted"/>
<evidence type="ECO:0000256" key="1">
    <source>
        <dbReference type="SAM" id="MobiDB-lite"/>
    </source>
</evidence>
<sequence length="244" mass="23834">MVAWCGRLLLFTALLLGIVTMHTLGHPSSGGHGGGARAGAEAGAGRHTAAGLAGDHAGGFAAVASAGAAAHPAVPVSAFPAVPPAAPGGPAGPGGHSAVPAERAAAPGAHPAVPGDHSRRTADAAARVAGPTVGSAKLSAVAEDRGPGRSAGTGEARVAEEAARPHGGAHATDPVHHTGMDPMSVCLAVLGAALLTLVLLLTAAALRRRAAARPATARARLRALWPIPPPPRHKSLARLSVLRV</sequence>